<reference evidence="3 4" key="1">
    <citation type="submission" date="2019-07" db="EMBL/GenBank/DDBJ databases">
        <title>Chromosome genome assembly for large yellow croaker.</title>
        <authorList>
            <person name="Xiao S."/>
        </authorList>
    </citation>
    <scope>NUCLEOTIDE SEQUENCE [LARGE SCALE GENOMIC DNA]</scope>
    <source>
        <strain evidence="3">JMULYC20181020</strain>
        <tissue evidence="3">Muscle</tissue>
    </source>
</reference>
<dbReference type="EMBL" id="REGW02000024">
    <property type="protein sequence ID" value="KAE8278325.1"/>
    <property type="molecule type" value="Genomic_DNA"/>
</dbReference>
<sequence length="267" mass="28803">MQPDLSPRFVDGIEADNQSGSTQKFDFSPSATQSFQPSPDSATSGAHDEGDTMQAIAKLKHEMNALSRQVTTVSQELQEMTRLLKPLFYNTSTAATPPADSCSSAPPILTQHASIQPKMSSPTLLQCSPSHTITSAPLVPHRSAPPSLTSSPREHAPVPHACSSSSIPSLPSSSHQPSSIAPLLIDLSTSEPQTQSCYPLMSRSESQLHFQPESQFPSRSHPHSFSQPHLQPLLQPSSMEPLLNLEEVEWGEHAAQLSFIDEGQPSV</sequence>
<proteinExistence type="predicted"/>
<keyword evidence="4" id="KW-1185">Reference proteome</keyword>
<feature type="coiled-coil region" evidence="1">
    <location>
        <begin position="56"/>
        <end position="83"/>
    </location>
</feature>
<accession>A0A6G0HGJ7</accession>
<evidence type="ECO:0000256" key="1">
    <source>
        <dbReference type="SAM" id="Coils"/>
    </source>
</evidence>
<gene>
    <name evidence="3" type="ORF">D5F01_LYC23224</name>
</gene>
<feature type="region of interest" description="Disordered" evidence="2">
    <location>
        <begin position="128"/>
        <end position="178"/>
    </location>
</feature>
<feature type="compositionally biased region" description="Low complexity" evidence="2">
    <location>
        <begin position="159"/>
        <end position="178"/>
    </location>
</feature>
<dbReference type="Proteomes" id="UP000424527">
    <property type="component" value="Unassembled WGS sequence"/>
</dbReference>
<feature type="region of interest" description="Disordered" evidence="2">
    <location>
        <begin position="1"/>
        <end position="52"/>
    </location>
</feature>
<comment type="caution">
    <text evidence="3">The sequence shown here is derived from an EMBL/GenBank/DDBJ whole genome shotgun (WGS) entry which is preliminary data.</text>
</comment>
<organism evidence="3 4">
    <name type="scientific">Larimichthys crocea</name>
    <name type="common">Large yellow croaker</name>
    <name type="synonym">Pseudosciaena crocea</name>
    <dbReference type="NCBI Taxonomy" id="215358"/>
    <lineage>
        <taxon>Eukaryota</taxon>
        <taxon>Metazoa</taxon>
        <taxon>Chordata</taxon>
        <taxon>Craniata</taxon>
        <taxon>Vertebrata</taxon>
        <taxon>Euteleostomi</taxon>
        <taxon>Actinopterygii</taxon>
        <taxon>Neopterygii</taxon>
        <taxon>Teleostei</taxon>
        <taxon>Neoteleostei</taxon>
        <taxon>Acanthomorphata</taxon>
        <taxon>Eupercaria</taxon>
        <taxon>Sciaenidae</taxon>
        <taxon>Larimichthys</taxon>
    </lineage>
</organism>
<protein>
    <submittedName>
        <fullName evidence="3">Uncharacterized protein</fullName>
    </submittedName>
</protein>
<dbReference type="AlphaFoldDB" id="A0A6G0HGJ7"/>
<name>A0A6G0HGJ7_LARCR</name>
<feature type="region of interest" description="Disordered" evidence="2">
    <location>
        <begin position="194"/>
        <end position="238"/>
    </location>
</feature>
<keyword evidence="1" id="KW-0175">Coiled coil</keyword>
<evidence type="ECO:0000313" key="4">
    <source>
        <dbReference type="Proteomes" id="UP000424527"/>
    </source>
</evidence>
<feature type="compositionally biased region" description="Polar residues" evidence="2">
    <location>
        <begin position="16"/>
        <end position="44"/>
    </location>
</feature>
<evidence type="ECO:0000256" key="2">
    <source>
        <dbReference type="SAM" id="MobiDB-lite"/>
    </source>
</evidence>
<evidence type="ECO:0000313" key="3">
    <source>
        <dbReference type="EMBL" id="KAE8278325.1"/>
    </source>
</evidence>